<organism evidence="4">
    <name type="scientific">Verticillium alfalfae (strain VaMs.102 / ATCC MYA-4576 / FGSC 10136)</name>
    <name type="common">Verticillium wilt of alfalfa</name>
    <name type="synonym">Verticillium albo-atrum</name>
    <dbReference type="NCBI Taxonomy" id="526221"/>
    <lineage>
        <taxon>Eukaryota</taxon>
        <taxon>Fungi</taxon>
        <taxon>Dikarya</taxon>
        <taxon>Ascomycota</taxon>
        <taxon>Pezizomycotina</taxon>
        <taxon>Sordariomycetes</taxon>
        <taxon>Hypocreomycetidae</taxon>
        <taxon>Glomerellales</taxon>
        <taxon>Plectosphaerellaceae</taxon>
        <taxon>Verticillium</taxon>
    </lineage>
</organism>
<evidence type="ECO:0000256" key="1">
    <source>
        <dbReference type="SAM" id="MobiDB-lite"/>
    </source>
</evidence>
<feature type="signal peptide" evidence="2">
    <location>
        <begin position="1"/>
        <end position="20"/>
    </location>
</feature>
<dbReference type="OMA" id="NNGICAI"/>
<dbReference type="OrthoDB" id="89086at2759"/>
<dbReference type="STRING" id="526221.C9SIX6"/>
<accession>C9SIX6</accession>
<evidence type="ECO:0000313" key="4">
    <source>
        <dbReference type="Proteomes" id="UP000008698"/>
    </source>
</evidence>
<dbReference type="HOGENOM" id="CLU_062263_0_1_1"/>
<keyword evidence="2" id="KW-0732">Signal</keyword>
<feature type="chain" id="PRO_5003001070" evidence="2">
    <location>
        <begin position="21"/>
        <end position="265"/>
    </location>
</feature>
<sequence>MQHTLFSTAALLGALSVVNASPAPILRRDIITALPGNADEIENKFQPILDFDTDGCYNTAAIDPDGNTNPGKGATGTPQGDCRDPPQLENSNVYSRRRCNNGVCAIIRYEYYFEKDQSVSGSFAGGHRHDWENVVVFARGDTIVRVAPSCHGGYGGASNEFPADGTSPQMVYHKDSAGTHCFRFANDADIGGVENFSGSFYKSPLVGWLSWPNEGLRQTMLGAFSGGVGPKLDDEFAGKLARQLVMLFPSLTRMSTSRFCFDASL</sequence>
<evidence type="ECO:0000256" key="2">
    <source>
        <dbReference type="SAM" id="SignalP"/>
    </source>
</evidence>
<dbReference type="Proteomes" id="UP000008698">
    <property type="component" value="Unassembled WGS sequence"/>
</dbReference>
<keyword evidence="4" id="KW-1185">Reference proteome</keyword>
<dbReference type="PANTHER" id="PTHR33657:SF6">
    <property type="entry name" value="SECRETED PROTEIN"/>
    <property type="match status" value="1"/>
</dbReference>
<dbReference type="EMBL" id="DS985218">
    <property type="protein sequence ID" value="EEY18899.1"/>
    <property type="molecule type" value="Genomic_DNA"/>
</dbReference>
<feature type="region of interest" description="Disordered" evidence="1">
    <location>
        <begin position="60"/>
        <end position="91"/>
    </location>
</feature>
<evidence type="ECO:0000313" key="3">
    <source>
        <dbReference type="EMBL" id="EEY18899.1"/>
    </source>
</evidence>
<protein>
    <submittedName>
        <fullName evidence="3">Secreted protein</fullName>
    </submittedName>
</protein>
<name>C9SIX6_VERA1</name>
<dbReference type="RefSeq" id="XP_003005402.1">
    <property type="nucleotide sequence ID" value="XM_003005356.1"/>
</dbReference>
<dbReference type="InterPro" id="IPR008701">
    <property type="entry name" value="NPP1"/>
</dbReference>
<dbReference type="KEGG" id="val:VDBG_05008"/>
<proteinExistence type="predicted"/>
<dbReference type="AlphaFoldDB" id="C9SIX6"/>
<dbReference type="PANTHER" id="PTHR33657">
    <property type="entry name" value="DOMAIN PROTEIN, PUTATIVE (AFU_ORTHOLOGUE AFUA_5G00600)-RELATED"/>
    <property type="match status" value="1"/>
</dbReference>
<dbReference type="eggNOG" id="ENOG502SS8U">
    <property type="taxonomic scope" value="Eukaryota"/>
</dbReference>
<reference evidence="4" key="1">
    <citation type="journal article" date="2011" name="PLoS Pathog.">
        <title>Comparative genomics yields insights into niche adaptation of plant vascular wilt pathogens.</title>
        <authorList>
            <person name="Klosterman S.J."/>
            <person name="Subbarao K.V."/>
            <person name="Kang S."/>
            <person name="Veronese P."/>
            <person name="Gold S.E."/>
            <person name="Thomma B.P.H.J."/>
            <person name="Chen Z."/>
            <person name="Henrissat B."/>
            <person name="Lee Y.-H."/>
            <person name="Park J."/>
            <person name="Garcia-Pedrajas M.D."/>
            <person name="Barbara D.J."/>
            <person name="Anchieta A."/>
            <person name="de Jonge R."/>
            <person name="Santhanam P."/>
            <person name="Maruthachalam K."/>
            <person name="Atallah Z."/>
            <person name="Amyotte S.G."/>
            <person name="Paz Z."/>
            <person name="Inderbitzin P."/>
            <person name="Hayes R.J."/>
            <person name="Heiman D.I."/>
            <person name="Young S."/>
            <person name="Zeng Q."/>
            <person name="Engels R."/>
            <person name="Galagan J."/>
            <person name="Cuomo C.A."/>
            <person name="Dobinson K.F."/>
            <person name="Ma L.-J."/>
        </authorList>
    </citation>
    <scope>NUCLEOTIDE SEQUENCE [LARGE SCALE GENOMIC DNA]</scope>
    <source>
        <strain evidence="4">VaMs.102 / ATCC MYA-4576 / FGSC 10136</strain>
    </source>
</reference>
<dbReference type="Pfam" id="PF05630">
    <property type="entry name" value="NPP1"/>
    <property type="match status" value="1"/>
</dbReference>
<dbReference type="GeneID" id="9532084"/>
<gene>
    <name evidence="3" type="ORF">VDBG_05008</name>
</gene>